<evidence type="ECO:0000313" key="1">
    <source>
        <dbReference type="EMBL" id="EHD07222.1"/>
    </source>
</evidence>
<proteinExistence type="predicted"/>
<dbReference type="EMBL" id="AFCX01000003">
    <property type="protein sequence ID" value="EHD07222.1"/>
    <property type="molecule type" value="Genomic_DNA"/>
</dbReference>
<sequence length="39" mass="4341">NHWSTNSTVIVIKDHISIITNNANFSVAFEKMPAQNVAK</sequence>
<accession>G5S5L5</accession>
<comment type="caution">
    <text evidence="1">The sequence shown here is derived from an EMBL/GenBank/DDBJ whole genome shotgun (WGS) entry which is preliminary data.</text>
</comment>
<evidence type="ECO:0000313" key="2">
    <source>
        <dbReference type="Proteomes" id="UP000003536"/>
    </source>
</evidence>
<name>G5S5L5_SALET</name>
<feature type="non-terminal residue" evidence="1">
    <location>
        <position position="1"/>
    </location>
</feature>
<protein>
    <submittedName>
        <fullName evidence="1">Uncharacterized protein</fullName>
    </submittedName>
</protein>
<reference evidence="1 2" key="1">
    <citation type="journal article" date="2011" name="BMC Genomics">
        <title>Genome sequencing reveals diversification of virulence factor content and possible host adaptation in distinct subpopulations of Salmonella enterica.</title>
        <authorList>
            <person name="den Bakker H.C."/>
            <person name="Moreno Switt A.I."/>
            <person name="Govoni G."/>
            <person name="Cummings C.A."/>
            <person name="Ranieri M.L."/>
            <person name="Degoricija L."/>
            <person name="Hoelzer K."/>
            <person name="Rodriguez-Rivera L.D."/>
            <person name="Brown S."/>
            <person name="Bolchacova E."/>
            <person name="Furtado M.R."/>
            <person name="Wiedmann M."/>
        </authorList>
    </citation>
    <scope>NUCLEOTIDE SEQUENCE [LARGE SCALE GENOMIC DNA]</scope>
    <source>
        <strain evidence="1 2">A4-580</strain>
    </source>
</reference>
<gene>
    <name evidence="1" type="ORF">LTSEWAN_6515</name>
</gene>
<organism evidence="1 2">
    <name type="scientific">Salmonella enterica subsp. enterica serovar Wandsworth str. A4-580</name>
    <dbReference type="NCBI Taxonomy" id="913086"/>
    <lineage>
        <taxon>Bacteria</taxon>
        <taxon>Pseudomonadati</taxon>
        <taxon>Pseudomonadota</taxon>
        <taxon>Gammaproteobacteria</taxon>
        <taxon>Enterobacterales</taxon>
        <taxon>Enterobacteriaceae</taxon>
        <taxon>Salmonella</taxon>
    </lineage>
</organism>
<dbReference type="Proteomes" id="UP000003536">
    <property type="component" value="Unassembled WGS sequence"/>
</dbReference>
<dbReference type="AlphaFoldDB" id="G5S5L5"/>